<reference evidence="1 2" key="1">
    <citation type="submission" date="2012-05" db="EMBL/GenBank/DDBJ databases">
        <title>Recombination and specialization in a pathogen metapopulation.</title>
        <authorList>
            <person name="Gardiner A."/>
            <person name="Kemen E."/>
            <person name="Schultz-Larsen T."/>
            <person name="MacLean D."/>
            <person name="Van Oosterhout C."/>
            <person name="Jones J.D.G."/>
        </authorList>
    </citation>
    <scope>NUCLEOTIDE SEQUENCE [LARGE SCALE GENOMIC DNA]</scope>
    <source>
        <strain evidence="1 2">Ac Nc2</strain>
    </source>
</reference>
<dbReference type="Proteomes" id="UP000053237">
    <property type="component" value="Unassembled WGS sequence"/>
</dbReference>
<evidence type="ECO:0000313" key="2">
    <source>
        <dbReference type="Proteomes" id="UP000053237"/>
    </source>
</evidence>
<dbReference type="InParanoid" id="A0A024GP16"/>
<accession>A0A024GP16</accession>
<dbReference type="AlphaFoldDB" id="A0A024GP16"/>
<comment type="caution">
    <text evidence="1">The sequence shown here is derived from an EMBL/GenBank/DDBJ whole genome shotgun (WGS) entry which is preliminary data.</text>
</comment>
<dbReference type="OrthoDB" id="417983at2759"/>
<gene>
    <name evidence="1" type="ORF">BN9_095820</name>
</gene>
<keyword evidence="2" id="KW-1185">Reference proteome</keyword>
<organism evidence="1 2">
    <name type="scientific">Albugo candida</name>
    <dbReference type="NCBI Taxonomy" id="65357"/>
    <lineage>
        <taxon>Eukaryota</taxon>
        <taxon>Sar</taxon>
        <taxon>Stramenopiles</taxon>
        <taxon>Oomycota</taxon>
        <taxon>Peronosporomycetes</taxon>
        <taxon>Albuginales</taxon>
        <taxon>Albuginaceae</taxon>
        <taxon>Albugo</taxon>
    </lineage>
</organism>
<proteinExistence type="predicted"/>
<name>A0A024GP16_9STRA</name>
<dbReference type="EMBL" id="CAIX01000227">
    <property type="protein sequence ID" value="CCI48452.1"/>
    <property type="molecule type" value="Genomic_DNA"/>
</dbReference>
<protein>
    <submittedName>
        <fullName evidence="1">Uncharacterized protein</fullName>
    </submittedName>
</protein>
<sequence length="297" mass="33870">MSDMYSGTRQITVSSADQLKQYFDPPRYNHKHSILSSSKAVWNGQEFDSKPFSRFNPPTNYVPTKDCREAYKKPIVSTEKNLIRPSDNPNAVPVQSKYESITQEPEIVYRVPPRSIALPEGLMTPQDRRERLHFVKDYYQAANDIAKKEMRDRRSQQLVKAAHMTSDVLNVGNQQTTPRINRGEPYRSDFLSHNNAEIKPAKKISSRCDSSVMSSLLAQSADSTQPFETKRYDNMEESFLNLIFFATSATHLRNEVSAGRSYDIINGGKIAYYAPNIAEKTHLRQAHPSIIICPYAK</sequence>
<evidence type="ECO:0000313" key="1">
    <source>
        <dbReference type="EMBL" id="CCI48452.1"/>
    </source>
</evidence>